<evidence type="ECO:0000313" key="3">
    <source>
        <dbReference type="Proteomes" id="UP000282759"/>
    </source>
</evidence>
<keyword evidence="1" id="KW-0472">Membrane</keyword>
<keyword evidence="1" id="KW-1133">Transmembrane helix</keyword>
<feature type="transmembrane region" description="Helical" evidence="1">
    <location>
        <begin position="69"/>
        <end position="87"/>
    </location>
</feature>
<name>A0A437MT74_9SPHI</name>
<proteinExistence type="predicted"/>
<keyword evidence="3" id="KW-1185">Reference proteome</keyword>
<evidence type="ECO:0000256" key="1">
    <source>
        <dbReference type="SAM" id="Phobius"/>
    </source>
</evidence>
<dbReference type="InterPro" id="IPR036259">
    <property type="entry name" value="MFS_trans_sf"/>
</dbReference>
<reference evidence="2 3" key="1">
    <citation type="submission" date="2019-01" db="EMBL/GenBank/DDBJ databases">
        <authorList>
            <person name="Chen W.-M."/>
        </authorList>
    </citation>
    <scope>NUCLEOTIDE SEQUENCE [LARGE SCALE GENOMIC DNA]</scope>
    <source>
        <strain evidence="2 3">YBJ-36</strain>
    </source>
</reference>
<protein>
    <submittedName>
        <fullName evidence="2">Uncharacterized protein</fullName>
    </submittedName>
</protein>
<dbReference type="AlphaFoldDB" id="A0A437MT74"/>
<feature type="transmembrane region" description="Helical" evidence="1">
    <location>
        <begin position="40"/>
        <end position="63"/>
    </location>
</feature>
<dbReference type="RefSeq" id="WP_127704582.1">
    <property type="nucleotide sequence ID" value="NZ_SACK01000003.1"/>
</dbReference>
<sequence>MKDFDHIMSVWQEQPKRDQLSVDEALKQVKRGMGSLNKRLFFSIVSMLVALAAVFLVMIFLVFNSWITYLGIGIMLTTMLLYVWVMIKDYKLINKSDITNNPRFYLQELKEYQRRRANLYGWLYYLYVLLLSLGLSLYLFEVLHHLSPVLKFTAYALTIAWLLFCTFYLKDRIFKNEQEKLNLMIDRLVRLQGQFEEHK</sequence>
<dbReference type="SUPFAM" id="SSF103473">
    <property type="entry name" value="MFS general substrate transporter"/>
    <property type="match status" value="1"/>
</dbReference>
<keyword evidence="1" id="KW-0812">Transmembrane</keyword>
<dbReference type="Proteomes" id="UP000282759">
    <property type="component" value="Unassembled WGS sequence"/>
</dbReference>
<dbReference type="OrthoDB" id="794917at2"/>
<feature type="transmembrane region" description="Helical" evidence="1">
    <location>
        <begin position="152"/>
        <end position="169"/>
    </location>
</feature>
<dbReference type="EMBL" id="SACK01000003">
    <property type="protein sequence ID" value="RVU00865.1"/>
    <property type="molecule type" value="Genomic_DNA"/>
</dbReference>
<feature type="transmembrane region" description="Helical" evidence="1">
    <location>
        <begin position="119"/>
        <end position="140"/>
    </location>
</feature>
<gene>
    <name evidence="2" type="ORF">EOD41_09520</name>
</gene>
<evidence type="ECO:0000313" key="2">
    <source>
        <dbReference type="EMBL" id="RVU00865.1"/>
    </source>
</evidence>
<accession>A0A437MT74</accession>
<organism evidence="2 3">
    <name type="scientific">Mucilaginibacter limnophilus</name>
    <dbReference type="NCBI Taxonomy" id="1932778"/>
    <lineage>
        <taxon>Bacteria</taxon>
        <taxon>Pseudomonadati</taxon>
        <taxon>Bacteroidota</taxon>
        <taxon>Sphingobacteriia</taxon>
        <taxon>Sphingobacteriales</taxon>
        <taxon>Sphingobacteriaceae</taxon>
        <taxon>Mucilaginibacter</taxon>
    </lineage>
</organism>
<comment type="caution">
    <text evidence="2">The sequence shown here is derived from an EMBL/GenBank/DDBJ whole genome shotgun (WGS) entry which is preliminary data.</text>
</comment>